<proteinExistence type="predicted"/>
<name>A0AAE8ZZ82_CAEBR</name>
<dbReference type="SUPFAM" id="SSF53067">
    <property type="entry name" value="Actin-like ATPase domain"/>
    <property type="match status" value="1"/>
</dbReference>
<dbReference type="InterPro" id="IPR004000">
    <property type="entry name" value="Actin"/>
</dbReference>
<dbReference type="Pfam" id="PF00022">
    <property type="entry name" value="Actin"/>
    <property type="match status" value="1"/>
</dbReference>
<dbReference type="Proteomes" id="UP000827892">
    <property type="component" value="Chromosome X"/>
</dbReference>
<evidence type="ECO:0000313" key="2">
    <source>
        <dbReference type="Proteomes" id="UP000827892"/>
    </source>
</evidence>
<dbReference type="EMBL" id="CP090896">
    <property type="protein sequence ID" value="ULT85216.1"/>
    <property type="molecule type" value="Genomic_DNA"/>
</dbReference>
<sequence>MSIEDVTPVVIDSGSSSIKPSLVGKTSDGVPELVWKSIIKTQPDIEEALLGNICLTGGNTMLTGFKERMEHELAALIPPLVFNQISVIAKDNRKFAAFIGGSVLSSLTNRWSHWTTRQEYGESGASVVHDRSL</sequence>
<reference evidence="1 2" key="1">
    <citation type="submission" date="2022-05" db="EMBL/GenBank/DDBJ databases">
        <title>Chromosome-level reference genomes for two strains of Caenorhabditis briggsae: an improved platform for comparative genomics.</title>
        <authorList>
            <person name="Stevens L."/>
            <person name="Andersen E.C."/>
        </authorList>
    </citation>
    <scope>NUCLEOTIDE SEQUENCE [LARGE SCALE GENOMIC DNA]</scope>
    <source>
        <strain evidence="1">QX1410_ONT</strain>
        <tissue evidence="1">Whole-organism</tissue>
    </source>
</reference>
<accession>A0AAE8ZZ82</accession>
<protein>
    <submittedName>
        <fullName evidence="1">Uncharacterized protein</fullName>
    </submittedName>
</protein>
<dbReference type="AlphaFoldDB" id="A0AAE8ZZ82"/>
<gene>
    <name evidence="1" type="ORF">L3Y34_013760</name>
</gene>
<organism evidence="1 2">
    <name type="scientific">Caenorhabditis briggsae</name>
    <dbReference type="NCBI Taxonomy" id="6238"/>
    <lineage>
        <taxon>Eukaryota</taxon>
        <taxon>Metazoa</taxon>
        <taxon>Ecdysozoa</taxon>
        <taxon>Nematoda</taxon>
        <taxon>Chromadorea</taxon>
        <taxon>Rhabditida</taxon>
        <taxon>Rhabditina</taxon>
        <taxon>Rhabditomorpha</taxon>
        <taxon>Rhabditoidea</taxon>
        <taxon>Rhabditidae</taxon>
        <taxon>Peloderinae</taxon>
        <taxon>Caenorhabditis</taxon>
    </lineage>
</organism>
<dbReference type="PANTHER" id="PTHR11937">
    <property type="entry name" value="ACTIN"/>
    <property type="match status" value="1"/>
</dbReference>
<evidence type="ECO:0000313" key="1">
    <source>
        <dbReference type="EMBL" id="ULT85216.1"/>
    </source>
</evidence>
<dbReference type="InterPro" id="IPR043129">
    <property type="entry name" value="ATPase_NBD"/>
</dbReference>
<dbReference type="Gene3D" id="3.30.420.40">
    <property type="match status" value="1"/>
</dbReference>